<feature type="region of interest" description="LID" evidence="6">
    <location>
        <begin position="128"/>
        <end position="165"/>
    </location>
</feature>
<feature type="binding site" evidence="6">
    <location>
        <position position="155"/>
    </location>
    <ligand>
        <name>Zn(2+)</name>
        <dbReference type="ChEBI" id="CHEBI:29105"/>
        <note>structural</note>
    </ligand>
</feature>
<dbReference type="GO" id="GO:0004017">
    <property type="term" value="F:AMP kinase activity"/>
    <property type="evidence" value="ECO:0007669"/>
    <property type="project" value="UniProtKB-UniRule"/>
</dbReference>
<dbReference type="GO" id="GO:0005524">
    <property type="term" value="F:ATP binding"/>
    <property type="evidence" value="ECO:0007669"/>
    <property type="project" value="UniProtKB-UniRule"/>
</dbReference>
<dbReference type="InterPro" id="IPR007862">
    <property type="entry name" value="Adenylate_kinase_lid-dom"/>
</dbReference>
<keyword evidence="2 6" id="KW-0545">Nucleotide biosynthesis</keyword>
<accession>A0A388T884</accession>
<feature type="domain" description="Adenylate kinase active site lid" evidence="9">
    <location>
        <begin position="129"/>
        <end position="164"/>
    </location>
</feature>
<keyword evidence="6" id="KW-0963">Cytoplasm</keyword>
<evidence type="ECO:0000256" key="5">
    <source>
        <dbReference type="ARBA" id="ARBA00022840"/>
    </source>
</evidence>
<comment type="similarity">
    <text evidence="6 7">Belongs to the adenylate kinase family.</text>
</comment>
<feature type="region of interest" description="NMP" evidence="6">
    <location>
        <begin position="32"/>
        <end position="61"/>
    </location>
</feature>
<dbReference type="Pfam" id="PF05191">
    <property type="entry name" value="ADK_lid"/>
    <property type="match status" value="1"/>
</dbReference>
<dbReference type="InterPro" id="IPR006259">
    <property type="entry name" value="Adenyl_kin_sub"/>
</dbReference>
<evidence type="ECO:0000256" key="6">
    <source>
        <dbReference type="HAMAP-Rule" id="MF_00235"/>
    </source>
</evidence>
<comment type="domain">
    <text evidence="6">Consists of three domains, a large central CORE domain and two small peripheral domains, NMPbind and LID, which undergo movements during catalysis. The LID domain closes over the site of phosphoryl transfer upon ATP binding. Assembling and dissambling the active center during each catalytic cycle provides an effective means to prevent ATP hydrolysis. Some bacteria have evolved a zinc-coordinating structure that stabilizes the LID domain.</text>
</comment>
<dbReference type="Gene3D" id="3.40.50.300">
    <property type="entry name" value="P-loop containing nucleotide triphosphate hydrolases"/>
    <property type="match status" value="1"/>
</dbReference>
<evidence type="ECO:0000259" key="9">
    <source>
        <dbReference type="Pfam" id="PF05191"/>
    </source>
</evidence>
<gene>
    <name evidence="6 10" type="primary">adk</name>
    <name evidence="10" type="ORF">HP1_077</name>
</gene>
<feature type="binding site" evidence="6">
    <location>
        <begin position="59"/>
        <end position="61"/>
    </location>
    <ligand>
        <name>AMP</name>
        <dbReference type="ChEBI" id="CHEBI:456215"/>
    </ligand>
</feature>
<dbReference type="GO" id="GO:0005737">
    <property type="term" value="C:cytoplasm"/>
    <property type="evidence" value="ECO:0007669"/>
    <property type="project" value="UniProtKB-SubCell"/>
</dbReference>
<dbReference type="PROSITE" id="PS00113">
    <property type="entry name" value="ADENYLATE_KINASE"/>
    <property type="match status" value="1"/>
</dbReference>
<feature type="binding site" evidence="6">
    <location>
        <position position="162"/>
    </location>
    <ligand>
        <name>AMP</name>
        <dbReference type="ChEBI" id="CHEBI:456215"/>
    </ligand>
</feature>
<dbReference type="Proteomes" id="UP000276170">
    <property type="component" value="Unassembled WGS sequence"/>
</dbReference>
<dbReference type="InterPro" id="IPR033690">
    <property type="entry name" value="Adenylat_kinase_CS"/>
</dbReference>
<dbReference type="NCBIfam" id="NF011100">
    <property type="entry name" value="PRK14527.1"/>
    <property type="match status" value="1"/>
</dbReference>
<evidence type="ECO:0000256" key="7">
    <source>
        <dbReference type="RuleBase" id="RU003330"/>
    </source>
</evidence>
<dbReference type="GO" id="GO:0044209">
    <property type="term" value="P:AMP salvage"/>
    <property type="evidence" value="ECO:0007669"/>
    <property type="project" value="UniProtKB-UniRule"/>
</dbReference>
<dbReference type="HAMAP" id="MF_00235">
    <property type="entry name" value="Adenylate_kinase_Adk"/>
    <property type="match status" value="1"/>
</dbReference>
<organism evidence="10 11">
    <name type="scientific">Candidatus Termititenax spirochaetophilus</name>
    <dbReference type="NCBI Taxonomy" id="2218522"/>
    <lineage>
        <taxon>Bacteria</taxon>
        <taxon>Bacillati</taxon>
        <taxon>Candidatus Margulisiibacteriota</taxon>
        <taxon>Candidatus Termititenacia</taxon>
        <taxon>Candidatus Termititenacales</taxon>
        <taxon>Candidatus Termititenacaceae</taxon>
        <taxon>Candidatus Termititenax</taxon>
    </lineage>
</organism>
<dbReference type="CDD" id="cd01428">
    <property type="entry name" value="ADK"/>
    <property type="match status" value="1"/>
</dbReference>
<dbReference type="PANTHER" id="PTHR23359">
    <property type="entry name" value="NUCLEOTIDE KINASE"/>
    <property type="match status" value="1"/>
</dbReference>
<name>A0A388T884_9BACT</name>
<keyword evidence="5 6" id="KW-0067">ATP-binding</keyword>
<dbReference type="EMBL" id="BGZM01000007">
    <property type="protein sequence ID" value="GBR72356.1"/>
    <property type="molecule type" value="Genomic_DNA"/>
</dbReference>
<feature type="binding site" evidence="6">
    <location>
        <position position="132"/>
    </location>
    <ligand>
        <name>Zn(2+)</name>
        <dbReference type="ChEBI" id="CHEBI:29105"/>
        <note>structural</note>
    </ligand>
</feature>
<keyword evidence="6" id="KW-0479">Metal-binding</keyword>
<comment type="pathway">
    <text evidence="6">Purine metabolism; AMP biosynthesis via salvage pathway; AMP from ADP: step 1/1.</text>
</comment>
<comment type="caution">
    <text evidence="10">The sequence shown here is derived from an EMBL/GenBank/DDBJ whole genome shotgun (WGS) entry which is preliminary data.</text>
</comment>
<sequence>MVKDLIILGAPGAGKGTLSADLCPLLKIKHISTGDLLREVVESGSALGQEIGGYIKTGALVPDEVIGRMIKEQLNTAECRNGVLLDGFPRTPPQAEMLENILADLQRRITAVFFLNIEQEQVVNRLIHRVSCRKCGKPYHLINLPPKKSGICDDCGGDLIQREDDREETIRKRFATFLEKTQPLIDFYDRKKLLLPINAGNNPQETLRIALADLEALLNNIK</sequence>
<evidence type="ECO:0000256" key="8">
    <source>
        <dbReference type="RuleBase" id="RU003331"/>
    </source>
</evidence>
<keyword evidence="6" id="KW-0862">Zinc</keyword>
<feature type="binding site" evidence="6">
    <location>
        <position position="173"/>
    </location>
    <ligand>
        <name>AMP</name>
        <dbReference type="ChEBI" id="CHEBI:456215"/>
    </ligand>
</feature>
<feature type="binding site" evidence="6">
    <location>
        <begin position="87"/>
        <end position="90"/>
    </location>
    <ligand>
        <name>AMP</name>
        <dbReference type="ChEBI" id="CHEBI:456215"/>
    </ligand>
</feature>
<feature type="binding site" evidence="6">
    <location>
        <position position="33"/>
    </location>
    <ligand>
        <name>AMP</name>
        <dbReference type="ChEBI" id="CHEBI:456215"/>
    </ligand>
</feature>
<comment type="caution">
    <text evidence="6">Lacks conserved residue(s) required for the propagation of feature annotation.</text>
</comment>
<comment type="function">
    <text evidence="6">Catalyzes the reversible transfer of the terminal phosphate group between ATP and AMP. Plays an important role in cellular energy homeostasis and in adenine nucleotide metabolism.</text>
</comment>
<keyword evidence="3 6" id="KW-0547">Nucleotide-binding</keyword>
<dbReference type="InterPro" id="IPR000850">
    <property type="entry name" value="Adenylat/UMP-CMP_kin"/>
</dbReference>
<dbReference type="PRINTS" id="PR00094">
    <property type="entry name" value="ADENYLTKNASE"/>
</dbReference>
<dbReference type="FunFam" id="3.40.50.300:FF:000106">
    <property type="entry name" value="Adenylate kinase mitochondrial"/>
    <property type="match status" value="1"/>
</dbReference>
<feature type="binding site" evidence="6">
    <location>
        <position position="38"/>
    </location>
    <ligand>
        <name>AMP</name>
        <dbReference type="ChEBI" id="CHEBI:456215"/>
    </ligand>
</feature>
<dbReference type="Pfam" id="PF00406">
    <property type="entry name" value="ADK"/>
    <property type="match status" value="1"/>
</dbReference>
<dbReference type="UniPathway" id="UPA00588">
    <property type="reaction ID" value="UER00649"/>
</dbReference>
<feature type="binding site" evidence="6">
    <location>
        <position position="129"/>
    </location>
    <ligand>
        <name>ATP</name>
        <dbReference type="ChEBI" id="CHEBI:30616"/>
    </ligand>
</feature>
<dbReference type="EC" id="2.7.4.3" evidence="6 8"/>
<feature type="binding site" evidence="6">
    <location>
        <position position="201"/>
    </location>
    <ligand>
        <name>ATP</name>
        <dbReference type="ChEBI" id="CHEBI:30616"/>
    </ligand>
</feature>
<keyword evidence="1 6" id="KW-0808">Transferase</keyword>
<keyword evidence="4 6" id="KW-0418">Kinase</keyword>
<protein>
    <recommendedName>
        <fullName evidence="6 8">Adenylate kinase</fullName>
        <shortName evidence="6">AK</shortName>
        <ecNumber evidence="6 8">2.7.4.3</ecNumber>
    </recommendedName>
    <alternativeName>
        <fullName evidence="6">ATP-AMP transphosphorylase</fullName>
    </alternativeName>
    <alternativeName>
        <fullName evidence="6">ATP:AMP phosphotransferase</fullName>
    </alternativeName>
    <alternativeName>
        <fullName evidence="6">Adenylate monophosphate kinase</fullName>
    </alternativeName>
</protein>
<feature type="binding site" evidence="6">
    <location>
        <position position="94"/>
    </location>
    <ligand>
        <name>AMP</name>
        <dbReference type="ChEBI" id="CHEBI:456215"/>
    </ligand>
</feature>
<evidence type="ECO:0000313" key="10">
    <source>
        <dbReference type="EMBL" id="GBR72356.1"/>
    </source>
</evidence>
<dbReference type="NCBIfam" id="TIGR01351">
    <property type="entry name" value="adk"/>
    <property type="match status" value="1"/>
</dbReference>
<comment type="subunit">
    <text evidence="6 8">Monomer.</text>
</comment>
<feature type="binding site" evidence="6">
    <location>
        <position position="135"/>
    </location>
    <ligand>
        <name>Zn(2+)</name>
        <dbReference type="ChEBI" id="CHEBI:29105"/>
        <note>structural</note>
    </ligand>
</feature>
<comment type="catalytic activity">
    <reaction evidence="6 8">
        <text>AMP + ATP = 2 ADP</text>
        <dbReference type="Rhea" id="RHEA:12973"/>
        <dbReference type="ChEBI" id="CHEBI:30616"/>
        <dbReference type="ChEBI" id="CHEBI:456215"/>
        <dbReference type="ChEBI" id="CHEBI:456216"/>
        <dbReference type="EC" id="2.7.4.3"/>
    </reaction>
</comment>
<feature type="binding site" evidence="6">
    <location>
        <position position="152"/>
    </location>
    <ligand>
        <name>Zn(2+)</name>
        <dbReference type="ChEBI" id="CHEBI:29105"/>
        <note>structural</note>
    </ligand>
</feature>
<dbReference type="AlphaFoldDB" id="A0A388T884"/>
<reference evidence="10 11" key="1">
    <citation type="journal article" date="2019" name="ISME J.">
        <title>Genome analyses of uncultured TG2/ZB3 bacteria in 'Margulisbacteria' specifically attached to ectosymbiotic spirochetes of protists in the termite gut.</title>
        <authorList>
            <person name="Utami Y.D."/>
            <person name="Kuwahara H."/>
            <person name="Igai K."/>
            <person name="Murakami T."/>
            <person name="Sugaya K."/>
            <person name="Morikawa T."/>
            <person name="Nagura Y."/>
            <person name="Yuki M."/>
            <person name="Deevong P."/>
            <person name="Inoue T."/>
            <person name="Kihara K."/>
            <person name="Lo N."/>
            <person name="Yamada A."/>
            <person name="Ohkuma M."/>
            <person name="Hongoh Y."/>
        </authorList>
    </citation>
    <scope>NUCLEOTIDE SEQUENCE [LARGE SCALE GENOMIC DNA]</scope>
    <source>
        <strain evidence="10">HsPyr-01</strain>
    </source>
</reference>
<dbReference type="SUPFAM" id="SSF52540">
    <property type="entry name" value="P-loop containing nucleoside triphosphate hydrolases"/>
    <property type="match status" value="1"/>
</dbReference>
<evidence type="ECO:0000256" key="2">
    <source>
        <dbReference type="ARBA" id="ARBA00022727"/>
    </source>
</evidence>
<comment type="subcellular location">
    <subcellularLocation>
        <location evidence="6 8">Cytoplasm</location>
    </subcellularLocation>
</comment>
<evidence type="ECO:0000256" key="1">
    <source>
        <dbReference type="ARBA" id="ARBA00022679"/>
    </source>
</evidence>
<evidence type="ECO:0000313" key="11">
    <source>
        <dbReference type="Proteomes" id="UP000276170"/>
    </source>
</evidence>
<evidence type="ECO:0000256" key="3">
    <source>
        <dbReference type="ARBA" id="ARBA00022741"/>
    </source>
</evidence>
<evidence type="ECO:0000256" key="4">
    <source>
        <dbReference type="ARBA" id="ARBA00022777"/>
    </source>
</evidence>
<proteinExistence type="inferred from homology"/>
<dbReference type="GO" id="GO:0008270">
    <property type="term" value="F:zinc ion binding"/>
    <property type="evidence" value="ECO:0007669"/>
    <property type="project" value="UniProtKB-UniRule"/>
</dbReference>
<keyword evidence="11" id="KW-1185">Reference proteome</keyword>
<dbReference type="InterPro" id="IPR027417">
    <property type="entry name" value="P-loop_NTPase"/>
</dbReference>
<feature type="binding site" evidence="6">
    <location>
        <begin position="12"/>
        <end position="17"/>
    </location>
    <ligand>
        <name>ATP</name>
        <dbReference type="ChEBI" id="CHEBI:30616"/>
    </ligand>
</feature>